<dbReference type="AlphaFoldDB" id="A0A915JAX8"/>
<sequence>MSLGLSQDETCAAHCTKVAGGHNSRRADSTNPPERRAKFPAALLADSKPRKTFKGSCRSVLLDAYDYEKDWPTTGTKKNSQDIDSSKILACKNKCPADKMLDAVERVLQAAPDKFIKADYDKYCPSVTKSVKCIVNCYPKDDKWKKLDAKLGDLVDNQCSAGYAKNVACFKTVHDDKKVAACIAKCASKPPSKTIPIYKSLTAICKQMDCQSKCEKQELLSKCKKEGKDAYAGYIKKKVHLLKSLAWAHYHMDTNKRLQFTDVCYQVWIILARLFLGIVDSTGQLLSIIFSKEKQSLITRYEMKVRRFNSCFWTDLNEALSYFSARYRTAPRGAGRCRLRKYSELIMQYLGMLFFVLVIAAIFLE</sequence>
<evidence type="ECO:0000256" key="1">
    <source>
        <dbReference type="SAM" id="Phobius"/>
    </source>
</evidence>
<accession>A0A915JAX8</accession>
<organism evidence="2 3">
    <name type="scientific">Romanomermis culicivorax</name>
    <name type="common">Nematode worm</name>
    <dbReference type="NCBI Taxonomy" id="13658"/>
    <lineage>
        <taxon>Eukaryota</taxon>
        <taxon>Metazoa</taxon>
        <taxon>Ecdysozoa</taxon>
        <taxon>Nematoda</taxon>
        <taxon>Enoplea</taxon>
        <taxon>Dorylaimia</taxon>
        <taxon>Mermithida</taxon>
        <taxon>Mermithoidea</taxon>
        <taxon>Mermithidae</taxon>
        <taxon>Romanomermis</taxon>
    </lineage>
</organism>
<proteinExistence type="predicted"/>
<keyword evidence="1" id="KW-0472">Membrane</keyword>
<dbReference type="WBParaSite" id="nRc.2.0.1.t22821-RA">
    <property type="protein sequence ID" value="nRc.2.0.1.t22821-RA"/>
    <property type="gene ID" value="nRc.2.0.1.g22821"/>
</dbReference>
<evidence type="ECO:0000313" key="2">
    <source>
        <dbReference type="Proteomes" id="UP000887565"/>
    </source>
</evidence>
<protein>
    <submittedName>
        <fullName evidence="3">Uncharacterized protein</fullName>
    </submittedName>
</protein>
<keyword evidence="1" id="KW-0812">Transmembrane</keyword>
<reference evidence="3" key="1">
    <citation type="submission" date="2022-11" db="UniProtKB">
        <authorList>
            <consortium name="WormBaseParasite"/>
        </authorList>
    </citation>
    <scope>IDENTIFICATION</scope>
</reference>
<keyword evidence="2" id="KW-1185">Reference proteome</keyword>
<dbReference type="Proteomes" id="UP000887565">
    <property type="component" value="Unplaced"/>
</dbReference>
<name>A0A915JAX8_ROMCU</name>
<feature type="transmembrane region" description="Helical" evidence="1">
    <location>
        <begin position="346"/>
        <end position="364"/>
    </location>
</feature>
<evidence type="ECO:0000313" key="3">
    <source>
        <dbReference type="WBParaSite" id="nRc.2.0.1.t22821-RA"/>
    </source>
</evidence>
<keyword evidence="1" id="KW-1133">Transmembrane helix</keyword>